<evidence type="ECO:0000313" key="21">
    <source>
        <dbReference type="EMBL" id="KPP62036.1"/>
    </source>
</evidence>
<evidence type="ECO:0000256" key="6">
    <source>
        <dbReference type="ARBA" id="ARBA00022692"/>
    </source>
</evidence>
<evidence type="ECO:0000256" key="8">
    <source>
        <dbReference type="ARBA" id="ARBA00022843"/>
    </source>
</evidence>
<evidence type="ECO:0000256" key="4">
    <source>
        <dbReference type="ARBA" id="ARBA00022452"/>
    </source>
</evidence>
<dbReference type="PANTHER" id="PTHR31463:SF4">
    <property type="entry name" value="MACROPHAGE-EXPRESSED GENE 1 PROTEIN"/>
    <property type="match status" value="1"/>
</dbReference>
<evidence type="ECO:0000256" key="7">
    <source>
        <dbReference type="ARBA" id="ARBA00022729"/>
    </source>
</evidence>
<evidence type="ECO:0000256" key="12">
    <source>
        <dbReference type="ARBA" id="ARBA00023136"/>
    </source>
</evidence>
<keyword evidence="12 19" id="KW-0472">Membrane</keyword>
<keyword evidence="7" id="KW-0732">Signal</keyword>
<organism evidence="21 22">
    <name type="scientific">Scleropages formosus</name>
    <name type="common">Asian bonytongue</name>
    <name type="synonym">Osteoglossum formosum</name>
    <dbReference type="NCBI Taxonomy" id="113540"/>
    <lineage>
        <taxon>Eukaryota</taxon>
        <taxon>Metazoa</taxon>
        <taxon>Chordata</taxon>
        <taxon>Craniata</taxon>
        <taxon>Vertebrata</taxon>
        <taxon>Euteleostomi</taxon>
        <taxon>Actinopterygii</taxon>
        <taxon>Neopterygii</taxon>
        <taxon>Teleostei</taxon>
        <taxon>Osteoglossocephala</taxon>
        <taxon>Osteoglossomorpha</taxon>
        <taxon>Osteoglossiformes</taxon>
        <taxon>Osteoglossidae</taxon>
        <taxon>Scleropages</taxon>
    </lineage>
</organism>
<evidence type="ECO:0000256" key="11">
    <source>
        <dbReference type="ARBA" id="ARBA00023130"/>
    </source>
</evidence>
<evidence type="ECO:0000256" key="17">
    <source>
        <dbReference type="ARBA" id="ARBA00045657"/>
    </source>
</evidence>
<keyword evidence="5" id="KW-0399">Innate immunity</keyword>
<accession>A0A0P7UR98</accession>
<dbReference type="CDD" id="cd22579">
    <property type="entry name" value="MPEG1_P2"/>
    <property type="match status" value="1"/>
</dbReference>
<evidence type="ECO:0000256" key="9">
    <source>
        <dbReference type="ARBA" id="ARBA00022859"/>
    </source>
</evidence>
<keyword evidence="8" id="KW-0832">Ubl conjugation</keyword>
<dbReference type="InterPro" id="IPR039707">
    <property type="entry name" value="MPEG1"/>
</dbReference>
<dbReference type="SMART" id="SM00457">
    <property type="entry name" value="MACPF"/>
    <property type="match status" value="1"/>
</dbReference>
<feature type="transmembrane region" description="Helical" evidence="19">
    <location>
        <begin position="54"/>
        <end position="77"/>
    </location>
</feature>
<name>A0A0P7UR98_SCLFO</name>
<keyword evidence="13" id="KW-1015">Disulfide bond</keyword>
<keyword evidence="10 19" id="KW-1133">Transmembrane helix</keyword>
<keyword evidence="15" id="KW-0968">Cytoplasmic vesicle</keyword>
<keyword evidence="4" id="KW-1134">Transmembrane beta strand</keyword>
<dbReference type="GO" id="GO:0045087">
    <property type="term" value="P:innate immune response"/>
    <property type="evidence" value="ECO:0007669"/>
    <property type="project" value="UniProtKB-KW"/>
</dbReference>
<dbReference type="Pfam" id="PF01823">
    <property type="entry name" value="MACPF"/>
    <property type="match status" value="1"/>
</dbReference>
<evidence type="ECO:0000256" key="14">
    <source>
        <dbReference type="ARBA" id="ARBA00023180"/>
    </source>
</evidence>
<comment type="subcellular location">
    <subcellularLocation>
        <location evidence="1">Cytoplasmic vesicle</location>
        <location evidence="1">Phagosome membrane</location>
        <topology evidence="1">Multi-pass membrane protein</topology>
    </subcellularLocation>
</comment>
<feature type="transmembrane region" description="Helical" evidence="19">
    <location>
        <begin position="697"/>
        <end position="714"/>
    </location>
</feature>
<dbReference type="EMBL" id="JARO02009038">
    <property type="protein sequence ID" value="KPP62036.1"/>
    <property type="molecule type" value="Genomic_DNA"/>
</dbReference>
<evidence type="ECO:0000256" key="5">
    <source>
        <dbReference type="ARBA" id="ARBA00022588"/>
    </source>
</evidence>
<protein>
    <recommendedName>
        <fullName evidence="3">Macrophage-expressed gene 1 protein</fullName>
    </recommendedName>
    <alternativeName>
        <fullName evidence="16">Perforin-2</fullName>
    </alternativeName>
</protein>
<evidence type="ECO:0000256" key="3">
    <source>
        <dbReference type="ARBA" id="ARBA00021365"/>
    </source>
</evidence>
<keyword evidence="11" id="KW-1064">Adaptive immunity</keyword>
<keyword evidence="6 19" id="KW-0812">Transmembrane</keyword>
<comment type="similarity">
    <text evidence="2">Belongs to the MPEG1 family.</text>
</comment>
<proteinExistence type="inferred from homology"/>
<evidence type="ECO:0000256" key="13">
    <source>
        <dbReference type="ARBA" id="ARBA00023157"/>
    </source>
</evidence>
<evidence type="ECO:0000259" key="20">
    <source>
        <dbReference type="PROSITE" id="PS51412"/>
    </source>
</evidence>
<evidence type="ECO:0000256" key="16">
    <source>
        <dbReference type="ARBA" id="ARBA00030728"/>
    </source>
</evidence>
<gene>
    <name evidence="21" type="ORF">Z043_119809</name>
</gene>
<feature type="domain" description="MACPF" evidence="20">
    <location>
        <begin position="71"/>
        <end position="393"/>
    </location>
</feature>
<evidence type="ECO:0000256" key="10">
    <source>
        <dbReference type="ARBA" id="ARBA00022989"/>
    </source>
</evidence>
<comment type="caution">
    <text evidence="21">The sequence shown here is derived from an EMBL/GenBank/DDBJ whole genome shotgun (WGS) entry which is preliminary data.</text>
</comment>
<reference evidence="21 22" key="1">
    <citation type="submission" date="2015-08" db="EMBL/GenBank/DDBJ databases">
        <title>The genome of the Asian arowana (Scleropages formosus).</title>
        <authorList>
            <person name="Tan M.H."/>
            <person name="Gan H.M."/>
            <person name="Croft L.J."/>
            <person name="Austin C.M."/>
        </authorList>
    </citation>
    <scope>NUCLEOTIDE SEQUENCE [LARGE SCALE GENOMIC DNA]</scope>
    <source>
        <strain evidence="21">Aro1</strain>
    </source>
</reference>
<evidence type="ECO:0000256" key="19">
    <source>
        <dbReference type="SAM" id="Phobius"/>
    </source>
</evidence>
<comment type="function">
    <text evidence="17">Pore-forming protein that plays a central role in antigen cross-presentation in dendritic cells by mediating delivery of antigens for cross-presentation. Dendritic cells bridge innate and adaptive immunity by capturing exogenous antigens on MHC class-I molecules and presenting them to naive CD8(+) T-cells. Acts by forming a pore in antigen-containing compartments, promoting the release of antigens into the cytosol, enabling generation of MHCI:peptide complexes and T-cell priming.</text>
</comment>
<sequence>MHSGNQGKGLLIRPGPQGLAIASYPSQLPRLGSTINILPKEEWDLACRECKADIWIMAVFATLLHLLIPFGAFSLSLSSTSQLNLCKQVLNLPVLEVLPGGGWDNLRNVDAGRVMDIEYTQCQTTEDGMYLLPDQVVTVPQKSSKVKIKSEIVNSWLDYKSSLAYSVNLDISFFWILNARFSGEFQRMKTHQVKENSVTSRTEMRHLIYTVKTNPIFTLDPVFVSRATDIASALENNNTCLVNFLSETLVRDYGTHVLTSIDAGATLAQEDYLASSFARSTSEASLTESASVSFFRIVSSGYNYVENYSLLRNYMDNITYSVMVSHGGLPFYPGITLKTWEESIHNNLVAIDRSGSPLHFFINPDTLPNLPAPTVLKVSEAVFQAIQRYYKVNMYPGCTDPNSMNYNYQANVEDESCDGVMSNFSFGGVFQQCTALTRDDKSLKLCQSLTQKNPLTGNFNCSPSYSQTLLRTEIKEQSSNWYECREECHSCWMFFTCCNDVCGNVYTVQRVTVQTYWCSATNVTNTYPSGFLFGGLYGPTSVNPVTKTKSCPSTYYPATLLSDGLKICLGLDYKLGARYSVPFGGLFSCEAGNPMAGGLSSCPGGYTQHTADVSDGCEILFCVHSGAFSQGDLPPIISPPFTRRPLQSQNDTETVVVVEEDGDAWVRSDEQGWKKTGFGEAQHMMLLSPASGGFREVGALGVTLMTTFSLLIVFL</sequence>
<keyword evidence="14" id="KW-0325">Glycoprotein</keyword>
<dbReference type="STRING" id="113540.ENSSFOP00015035437"/>
<dbReference type="Proteomes" id="UP000034805">
    <property type="component" value="Unassembled WGS sequence"/>
</dbReference>
<evidence type="ECO:0000256" key="1">
    <source>
        <dbReference type="ARBA" id="ARBA00004265"/>
    </source>
</evidence>
<dbReference type="InterPro" id="IPR020864">
    <property type="entry name" value="MACPF"/>
</dbReference>
<evidence type="ECO:0000256" key="15">
    <source>
        <dbReference type="ARBA" id="ARBA00023329"/>
    </source>
</evidence>
<dbReference type="GO" id="GO:0002250">
    <property type="term" value="P:adaptive immune response"/>
    <property type="evidence" value="ECO:0007669"/>
    <property type="project" value="UniProtKB-KW"/>
</dbReference>
<comment type="function">
    <text evidence="18">Pore-forming protein involved in both innate and adaptive immunity. Plays a central role in antigen cross-presentation in dendritic cells by forming a pore in antigen-containing compartments, thereby promoting delivery of antigens for cross-presentation. Also involved in innate immune response following bacterial infection; shows antibacterial activity against a wide spectrum of Gram-positive, Gram-negative and acid-fast bacteria. Reduces the viability of the intracytosolic pathogen L.monocytogenes by inhibiting acidification of the phagocytic vacuole of host cells which restricts bacterial translocation from the vacuole to the cytosol. Required for the antibacterial activity of reactive oxygen species and nitric oxide.</text>
</comment>
<dbReference type="AlphaFoldDB" id="A0A0P7UR98"/>
<dbReference type="GO" id="GO:0030670">
    <property type="term" value="C:phagocytic vesicle membrane"/>
    <property type="evidence" value="ECO:0007669"/>
    <property type="project" value="UniProtKB-SubCell"/>
</dbReference>
<keyword evidence="9" id="KW-0391">Immunity</keyword>
<dbReference type="PROSITE" id="PS51412">
    <property type="entry name" value="MACPF_2"/>
    <property type="match status" value="1"/>
</dbReference>
<evidence type="ECO:0000256" key="2">
    <source>
        <dbReference type="ARBA" id="ARBA00007256"/>
    </source>
</evidence>
<evidence type="ECO:0000256" key="18">
    <source>
        <dbReference type="ARBA" id="ARBA00045689"/>
    </source>
</evidence>
<dbReference type="PANTHER" id="PTHR31463">
    <property type="entry name" value="MACROPHAGE-EXPRESSED GENE 1 PROTEIN"/>
    <property type="match status" value="1"/>
</dbReference>
<evidence type="ECO:0000313" key="22">
    <source>
        <dbReference type="Proteomes" id="UP000034805"/>
    </source>
</evidence>